<dbReference type="SUPFAM" id="SSF52172">
    <property type="entry name" value="CheY-like"/>
    <property type="match status" value="1"/>
</dbReference>
<keyword evidence="2" id="KW-0597">Phosphoprotein</keyword>
<dbReference type="InterPro" id="IPR016032">
    <property type="entry name" value="Sig_transdc_resp-reg_C-effctor"/>
</dbReference>
<dbReference type="Gene3D" id="3.40.50.2300">
    <property type="match status" value="1"/>
</dbReference>
<dbReference type="PANTHER" id="PTHR45566">
    <property type="entry name" value="HTH-TYPE TRANSCRIPTIONAL REGULATOR YHJB-RELATED"/>
    <property type="match status" value="1"/>
</dbReference>
<evidence type="ECO:0000313" key="5">
    <source>
        <dbReference type="EMBL" id="MBX6981169.1"/>
    </source>
</evidence>
<dbReference type="SMART" id="SM00448">
    <property type="entry name" value="REC"/>
    <property type="match status" value="1"/>
</dbReference>
<dbReference type="InterPro" id="IPR011006">
    <property type="entry name" value="CheY-like_superfamily"/>
</dbReference>
<dbReference type="CDD" id="cd06170">
    <property type="entry name" value="LuxR_C_like"/>
    <property type="match status" value="1"/>
</dbReference>
<keyword evidence="1" id="KW-0238">DNA-binding</keyword>
<dbReference type="PANTHER" id="PTHR45566:SF2">
    <property type="entry name" value="NARL SUBFAMILY"/>
    <property type="match status" value="1"/>
</dbReference>
<dbReference type="EMBL" id="SHDO01000010">
    <property type="protein sequence ID" value="MBX6981169.1"/>
    <property type="molecule type" value="Genomic_DNA"/>
</dbReference>
<gene>
    <name evidence="5" type="ORF">EX242_12980</name>
</gene>
<dbReference type="RefSeq" id="WP_042843561.1">
    <property type="nucleotide sequence ID" value="NZ_ABEXNG020000006.1"/>
</dbReference>
<dbReference type="Proteomes" id="UP000824410">
    <property type="component" value="Unassembled WGS sequence"/>
</dbReference>
<organism evidence="5 6">
    <name type="scientific">Providencia rettgeri</name>
    <dbReference type="NCBI Taxonomy" id="587"/>
    <lineage>
        <taxon>Bacteria</taxon>
        <taxon>Pseudomonadati</taxon>
        <taxon>Pseudomonadota</taxon>
        <taxon>Gammaproteobacteria</taxon>
        <taxon>Enterobacterales</taxon>
        <taxon>Morganellaceae</taxon>
        <taxon>Providencia</taxon>
    </lineage>
</organism>
<dbReference type="Pfam" id="PF00072">
    <property type="entry name" value="Response_reg"/>
    <property type="match status" value="1"/>
</dbReference>
<dbReference type="PROSITE" id="PS50110">
    <property type="entry name" value="RESPONSE_REGULATORY"/>
    <property type="match status" value="1"/>
</dbReference>
<dbReference type="Pfam" id="PF00196">
    <property type="entry name" value="GerE"/>
    <property type="match status" value="1"/>
</dbReference>
<dbReference type="GO" id="GO:0000160">
    <property type="term" value="P:phosphorelay signal transduction system"/>
    <property type="evidence" value="ECO:0007669"/>
    <property type="project" value="InterPro"/>
</dbReference>
<feature type="domain" description="Response regulatory" evidence="4">
    <location>
        <begin position="5"/>
        <end position="121"/>
    </location>
</feature>
<dbReference type="GO" id="GO:0003677">
    <property type="term" value="F:DNA binding"/>
    <property type="evidence" value="ECO:0007669"/>
    <property type="project" value="UniProtKB-KW"/>
</dbReference>
<accession>A0A1J0E8A6</accession>
<feature type="modified residue" description="4-aspartylphosphate" evidence="2">
    <location>
        <position position="56"/>
    </location>
</feature>
<protein>
    <submittedName>
        <fullName evidence="5">Response regulator</fullName>
    </submittedName>
</protein>
<dbReference type="InterPro" id="IPR001789">
    <property type="entry name" value="Sig_transdc_resp-reg_receiver"/>
</dbReference>
<dbReference type="GO" id="GO:0006355">
    <property type="term" value="P:regulation of DNA-templated transcription"/>
    <property type="evidence" value="ECO:0007669"/>
    <property type="project" value="InterPro"/>
</dbReference>
<sequence>MSNYSVMIIDEHPIIHFGLRQLINTDDYFTIIAECCCCNDALNVATQLHPNLIIIDTNIRGNKTFETIRSLRKHCINSYILVLSASTIKTDVYNAIDSGAQGYLLKNSDLDMLFYSMKKASEGQHVFSEKIYQLLITRHQSTDPLSTLTRRECEIIHKMALGLKNREIAKLFFISEETVKVHIRNILKKLRVRSRLEASLIYMRSK</sequence>
<evidence type="ECO:0000259" key="4">
    <source>
        <dbReference type="PROSITE" id="PS50110"/>
    </source>
</evidence>
<dbReference type="PRINTS" id="PR00038">
    <property type="entry name" value="HTHLUXR"/>
</dbReference>
<evidence type="ECO:0000256" key="1">
    <source>
        <dbReference type="ARBA" id="ARBA00023125"/>
    </source>
</evidence>
<dbReference type="OrthoDB" id="9796655at2"/>
<reference evidence="5" key="1">
    <citation type="submission" date="2019-02" db="EMBL/GenBank/DDBJ databases">
        <title>Genomic characterization of isolates from hospital effluents in KZN, South Africa.</title>
        <authorList>
            <person name="Ntshobeni N."/>
            <person name="Allam M."/>
            <person name="Ismail A."/>
            <person name="Amoako D."/>
            <person name="Essack S."/>
            <person name="Chenia H."/>
        </authorList>
    </citation>
    <scope>NUCLEOTIDE SEQUENCE</scope>
    <source>
        <strain evidence="5">AFE97_S1</strain>
    </source>
</reference>
<name>A0A1J0E8A6_PRORE</name>
<evidence type="ECO:0000313" key="6">
    <source>
        <dbReference type="Proteomes" id="UP000824410"/>
    </source>
</evidence>
<comment type="caution">
    <text evidence="5">The sequence shown here is derived from an EMBL/GenBank/DDBJ whole genome shotgun (WGS) entry which is preliminary data.</text>
</comment>
<dbReference type="InterPro" id="IPR000792">
    <property type="entry name" value="Tscrpt_reg_LuxR_C"/>
</dbReference>
<proteinExistence type="predicted"/>
<evidence type="ECO:0000256" key="2">
    <source>
        <dbReference type="PROSITE-ProRule" id="PRU00169"/>
    </source>
</evidence>
<dbReference type="InterPro" id="IPR051015">
    <property type="entry name" value="EvgA-like"/>
</dbReference>
<dbReference type="SMART" id="SM00421">
    <property type="entry name" value="HTH_LUXR"/>
    <property type="match status" value="1"/>
</dbReference>
<dbReference type="AlphaFoldDB" id="A0A1J0E8A6"/>
<dbReference type="PROSITE" id="PS50043">
    <property type="entry name" value="HTH_LUXR_2"/>
    <property type="match status" value="1"/>
</dbReference>
<dbReference type="PROSITE" id="PS00622">
    <property type="entry name" value="HTH_LUXR_1"/>
    <property type="match status" value="1"/>
</dbReference>
<dbReference type="SUPFAM" id="SSF46894">
    <property type="entry name" value="C-terminal effector domain of the bipartite response regulators"/>
    <property type="match status" value="1"/>
</dbReference>
<dbReference type="KEGG" id="prg:RB151_024410"/>
<feature type="domain" description="HTH luxR-type" evidence="3">
    <location>
        <begin position="141"/>
        <end position="206"/>
    </location>
</feature>
<evidence type="ECO:0000259" key="3">
    <source>
        <dbReference type="PROSITE" id="PS50043"/>
    </source>
</evidence>